<reference evidence="5" key="1">
    <citation type="submission" date="2018-10" db="EMBL/GenBank/DDBJ databases">
        <title>Hidden diversity of soil giant viruses.</title>
        <authorList>
            <person name="Schulz F."/>
            <person name="Alteio L."/>
            <person name="Goudeau D."/>
            <person name="Ryan E.M."/>
            <person name="Malmstrom R.R."/>
            <person name="Blanchard J."/>
            <person name="Woyke T."/>
        </authorList>
    </citation>
    <scope>NUCLEOTIDE SEQUENCE</scope>
    <source>
        <strain evidence="5">EDV1</strain>
    </source>
</reference>
<evidence type="ECO:0000256" key="3">
    <source>
        <dbReference type="ARBA" id="ARBA00023204"/>
    </source>
</evidence>
<sequence>MYTLIMITIETMYYIDNWTKKYNKKKVKLVKLLKNDSWQNIFTKEYFVNIEIFLEKLIKKKINIFPYPSLLFEPFNIVDLNKVRVVIIGQEPYTKTIDNIPIATGIPFSIPKGVTIPSSLKNIFVNLIKFHHLNEFPDNGDLSNWVTQGCLMFNCSFTIDKDKKYDHSKYWKLFVNHIIHYLSKYHHNLVFILLGEKAVKKGKLIDTNKHKIFTSTHPSSRVVESKLNNLPYFMDIDLFGLTNKYLKKYWNYTIKWSSVNENEKA</sequence>
<accession>A0A3G4ZU92</accession>
<dbReference type="InterPro" id="IPR002043">
    <property type="entry name" value="UDG_fam1"/>
</dbReference>
<name>A0A3G4ZU92_9VIRU</name>
<evidence type="ECO:0000256" key="2">
    <source>
        <dbReference type="ARBA" id="ARBA00022801"/>
    </source>
</evidence>
<dbReference type="SUPFAM" id="SSF52141">
    <property type="entry name" value="Uracil-DNA glycosylase-like"/>
    <property type="match status" value="1"/>
</dbReference>
<dbReference type="Gene3D" id="3.40.470.10">
    <property type="entry name" value="Uracil-DNA glycosylase-like domain"/>
    <property type="match status" value="1"/>
</dbReference>
<dbReference type="EMBL" id="MK072079">
    <property type="protein sequence ID" value="AYV78457.1"/>
    <property type="molecule type" value="Genomic_DNA"/>
</dbReference>
<evidence type="ECO:0000259" key="4">
    <source>
        <dbReference type="Pfam" id="PF03167"/>
    </source>
</evidence>
<dbReference type="Pfam" id="PF03167">
    <property type="entry name" value="UDG"/>
    <property type="match status" value="1"/>
</dbReference>
<evidence type="ECO:0000256" key="1">
    <source>
        <dbReference type="ARBA" id="ARBA00022763"/>
    </source>
</evidence>
<protein>
    <submittedName>
        <fullName evidence="5">Uracil-DNA glycosylase</fullName>
    </submittedName>
</protein>
<dbReference type="GO" id="GO:0004844">
    <property type="term" value="F:uracil DNA N-glycosylase activity"/>
    <property type="evidence" value="ECO:0007669"/>
    <property type="project" value="InterPro"/>
</dbReference>
<proteinExistence type="predicted"/>
<keyword evidence="1" id="KW-0227">DNA damage</keyword>
<dbReference type="PANTHER" id="PTHR11264:SF7">
    <property type="entry name" value="URACIL-DNA GLYCOSYLASE"/>
    <property type="match status" value="1"/>
</dbReference>
<keyword evidence="3" id="KW-0234">DNA repair</keyword>
<dbReference type="GO" id="GO:0097510">
    <property type="term" value="P:base-excision repair, AP site formation via deaminated base removal"/>
    <property type="evidence" value="ECO:0007669"/>
    <property type="project" value="TreeGrafter"/>
</dbReference>
<gene>
    <name evidence="5" type="ORF">Edafosvirus14_4</name>
</gene>
<dbReference type="CDD" id="cd10027">
    <property type="entry name" value="UDG-F1-like"/>
    <property type="match status" value="1"/>
</dbReference>
<organism evidence="5">
    <name type="scientific">Edafosvirus sp</name>
    <dbReference type="NCBI Taxonomy" id="2487765"/>
    <lineage>
        <taxon>Viruses</taxon>
        <taxon>Varidnaviria</taxon>
        <taxon>Bamfordvirae</taxon>
        <taxon>Nucleocytoviricota</taxon>
        <taxon>Megaviricetes</taxon>
        <taxon>Imitervirales</taxon>
        <taxon>Mimiviridae</taxon>
        <taxon>Klosneuvirinae</taxon>
    </lineage>
</organism>
<evidence type="ECO:0000313" key="5">
    <source>
        <dbReference type="EMBL" id="AYV78457.1"/>
    </source>
</evidence>
<dbReference type="PANTHER" id="PTHR11264">
    <property type="entry name" value="URACIL-DNA GLYCOSYLASE"/>
    <property type="match status" value="1"/>
</dbReference>
<dbReference type="InterPro" id="IPR005122">
    <property type="entry name" value="Uracil-DNA_glycosylase-like"/>
</dbReference>
<keyword evidence="2" id="KW-0378">Hydrolase</keyword>
<feature type="domain" description="Uracil-DNA glycosylase-like" evidence="4">
    <location>
        <begin position="79"/>
        <end position="229"/>
    </location>
</feature>
<dbReference type="InterPro" id="IPR036895">
    <property type="entry name" value="Uracil-DNA_glycosylase-like_sf"/>
</dbReference>